<dbReference type="SMART" id="SM00717">
    <property type="entry name" value="SANT"/>
    <property type="match status" value="3"/>
</dbReference>
<organism evidence="6 7">
    <name type="scientific">Chrysophaeum taylorii</name>
    <dbReference type="NCBI Taxonomy" id="2483200"/>
    <lineage>
        <taxon>Eukaryota</taxon>
        <taxon>Sar</taxon>
        <taxon>Stramenopiles</taxon>
        <taxon>Ochrophyta</taxon>
        <taxon>Pelagophyceae</taxon>
        <taxon>Pelagomonadales</taxon>
        <taxon>Pelagomonadaceae</taxon>
        <taxon>Chrysophaeum</taxon>
    </lineage>
</organism>
<dbReference type="PROSITE" id="PS51294">
    <property type="entry name" value="HTH_MYB"/>
    <property type="match status" value="3"/>
</dbReference>
<feature type="domain" description="HTH myb-type" evidence="5">
    <location>
        <begin position="195"/>
        <end position="254"/>
    </location>
</feature>
<dbReference type="GO" id="GO:0000978">
    <property type="term" value="F:RNA polymerase II cis-regulatory region sequence-specific DNA binding"/>
    <property type="evidence" value="ECO:0007669"/>
    <property type="project" value="TreeGrafter"/>
</dbReference>
<dbReference type="GO" id="GO:0005634">
    <property type="term" value="C:nucleus"/>
    <property type="evidence" value="ECO:0007669"/>
    <property type="project" value="TreeGrafter"/>
</dbReference>
<feature type="domain" description="Myb-like" evidence="4">
    <location>
        <begin position="255"/>
        <end position="305"/>
    </location>
</feature>
<evidence type="ECO:0000256" key="1">
    <source>
        <dbReference type="ARBA" id="ARBA00022737"/>
    </source>
</evidence>
<dbReference type="Pfam" id="PF00249">
    <property type="entry name" value="Myb_DNA-binding"/>
    <property type="match status" value="3"/>
</dbReference>
<evidence type="ECO:0000259" key="4">
    <source>
        <dbReference type="PROSITE" id="PS50090"/>
    </source>
</evidence>
<evidence type="ECO:0000256" key="2">
    <source>
        <dbReference type="ARBA" id="ARBA00023125"/>
    </source>
</evidence>
<dbReference type="InterPro" id="IPR017930">
    <property type="entry name" value="Myb_dom"/>
</dbReference>
<keyword evidence="1" id="KW-0677">Repeat</keyword>
<evidence type="ECO:0000259" key="5">
    <source>
        <dbReference type="PROSITE" id="PS51294"/>
    </source>
</evidence>
<dbReference type="Proteomes" id="UP001230188">
    <property type="component" value="Unassembled WGS sequence"/>
</dbReference>
<dbReference type="PANTHER" id="PTHR45614:SF232">
    <property type="entry name" value="TRANSCRIPTION FACTOR MYB3R-2"/>
    <property type="match status" value="1"/>
</dbReference>
<dbReference type="AlphaFoldDB" id="A0AAD7U9V9"/>
<feature type="domain" description="HTH myb-type" evidence="5">
    <location>
        <begin position="143"/>
        <end position="194"/>
    </location>
</feature>
<dbReference type="Gene3D" id="1.10.10.60">
    <property type="entry name" value="Homeodomain-like"/>
    <property type="match status" value="3"/>
</dbReference>
<dbReference type="SUPFAM" id="SSF46689">
    <property type="entry name" value="Homeodomain-like"/>
    <property type="match status" value="2"/>
</dbReference>
<dbReference type="EMBL" id="JAQMWT010000464">
    <property type="protein sequence ID" value="KAJ8600966.1"/>
    <property type="molecule type" value="Genomic_DNA"/>
</dbReference>
<dbReference type="InterPro" id="IPR009057">
    <property type="entry name" value="Homeodomain-like_sf"/>
</dbReference>
<dbReference type="InterPro" id="IPR050560">
    <property type="entry name" value="MYB_TF"/>
</dbReference>
<dbReference type="InterPro" id="IPR001005">
    <property type="entry name" value="SANT/Myb"/>
</dbReference>
<feature type="domain" description="HTH myb-type" evidence="5">
    <location>
        <begin position="255"/>
        <end position="309"/>
    </location>
</feature>
<dbReference type="PROSITE" id="PS50090">
    <property type="entry name" value="MYB_LIKE"/>
    <property type="match status" value="3"/>
</dbReference>
<dbReference type="GO" id="GO:0000981">
    <property type="term" value="F:DNA-binding transcription factor activity, RNA polymerase II-specific"/>
    <property type="evidence" value="ECO:0007669"/>
    <property type="project" value="TreeGrafter"/>
</dbReference>
<name>A0AAD7U9V9_9STRA</name>
<dbReference type="PANTHER" id="PTHR45614">
    <property type="entry name" value="MYB PROTEIN-RELATED"/>
    <property type="match status" value="1"/>
</dbReference>
<feature type="region of interest" description="Disordered" evidence="3">
    <location>
        <begin position="105"/>
        <end position="134"/>
    </location>
</feature>
<accession>A0AAD7U9V9</accession>
<feature type="domain" description="Myb-like" evidence="4">
    <location>
        <begin position="139"/>
        <end position="194"/>
    </location>
</feature>
<dbReference type="CDD" id="cd00167">
    <property type="entry name" value="SANT"/>
    <property type="match status" value="3"/>
</dbReference>
<feature type="domain" description="Myb-like" evidence="4">
    <location>
        <begin position="195"/>
        <end position="254"/>
    </location>
</feature>
<evidence type="ECO:0000313" key="6">
    <source>
        <dbReference type="EMBL" id="KAJ8600966.1"/>
    </source>
</evidence>
<sequence length="364" mass="39857">MGSRLFSSGCEGKRPPAIITDMPPPKRTRVVTPSAGLVPSSPQHRHRQAGMVVDPYSAAAAAMGGELAGALTRSLPQLAGHGREALATTTSSAILGRSFDSLSSRRALAGPPAPSSLERSTSPPHAPARAWHHAPPEVAVAAKTGRWTKREDEQLRQTVSRFNESDKDWKVIAKLAFNGSRSDIQCLERWEKVLKLGLVKGPWTPEEDEIVRRAVEGSTGKNGGNSDLVNWADVAKLLPGRLTKQVRERWQNHLNPALVKSPWTEEEDYLLVSLQAVLGNRWNEIARAFQGRSENAIKNRWNSKQRRTLLDGPKPHKPILPTAKNVCRNVNFHKALVKASGNDPEINEAASILVNKVSRCVAVQ</sequence>
<comment type="caution">
    <text evidence="6">The sequence shown here is derived from an EMBL/GenBank/DDBJ whole genome shotgun (WGS) entry which is preliminary data.</text>
</comment>
<protein>
    <submittedName>
        <fullName evidence="6">Uncharacterized protein</fullName>
    </submittedName>
</protein>
<keyword evidence="2" id="KW-0238">DNA-binding</keyword>
<evidence type="ECO:0000256" key="3">
    <source>
        <dbReference type="SAM" id="MobiDB-lite"/>
    </source>
</evidence>
<feature type="region of interest" description="Disordered" evidence="3">
    <location>
        <begin position="1"/>
        <end position="26"/>
    </location>
</feature>
<evidence type="ECO:0000313" key="7">
    <source>
        <dbReference type="Proteomes" id="UP001230188"/>
    </source>
</evidence>
<dbReference type="FunFam" id="1.10.10.60:FF:000010">
    <property type="entry name" value="Transcriptional activator Myb isoform A"/>
    <property type="match status" value="1"/>
</dbReference>
<reference evidence="6" key="1">
    <citation type="submission" date="2023-01" db="EMBL/GenBank/DDBJ databases">
        <title>Metagenome sequencing of chrysophaentin producing Chrysophaeum taylorii.</title>
        <authorList>
            <person name="Davison J."/>
            <person name="Bewley C."/>
        </authorList>
    </citation>
    <scope>NUCLEOTIDE SEQUENCE</scope>
    <source>
        <strain evidence="6">NIES-1699</strain>
    </source>
</reference>
<gene>
    <name evidence="6" type="ORF">CTAYLR_006333</name>
</gene>
<keyword evidence="7" id="KW-1185">Reference proteome</keyword>
<proteinExistence type="predicted"/>